<dbReference type="Proteomes" id="UP000688137">
    <property type="component" value="Unassembled WGS sequence"/>
</dbReference>
<gene>
    <name evidence="1" type="ORF">PPRIM_AZ9-3.1.T0060168</name>
</gene>
<protein>
    <submittedName>
        <fullName evidence="1">Uncharacterized protein</fullName>
    </submittedName>
</protein>
<dbReference type="EMBL" id="CAJJDM010000003">
    <property type="protein sequence ID" value="CAD8044086.1"/>
    <property type="molecule type" value="Genomic_DNA"/>
</dbReference>
<keyword evidence="2" id="KW-1185">Reference proteome</keyword>
<comment type="caution">
    <text evidence="1">The sequence shown here is derived from an EMBL/GenBank/DDBJ whole genome shotgun (WGS) entry which is preliminary data.</text>
</comment>
<organism evidence="1 2">
    <name type="scientific">Paramecium primaurelia</name>
    <dbReference type="NCBI Taxonomy" id="5886"/>
    <lineage>
        <taxon>Eukaryota</taxon>
        <taxon>Sar</taxon>
        <taxon>Alveolata</taxon>
        <taxon>Ciliophora</taxon>
        <taxon>Intramacronucleata</taxon>
        <taxon>Oligohymenophorea</taxon>
        <taxon>Peniculida</taxon>
        <taxon>Parameciidae</taxon>
        <taxon>Paramecium</taxon>
    </lineage>
</organism>
<evidence type="ECO:0000313" key="1">
    <source>
        <dbReference type="EMBL" id="CAD8044086.1"/>
    </source>
</evidence>
<accession>A0A8S1JUK6</accession>
<name>A0A8S1JUK6_PARPR</name>
<evidence type="ECO:0000313" key="2">
    <source>
        <dbReference type="Proteomes" id="UP000688137"/>
    </source>
</evidence>
<reference evidence="1" key="1">
    <citation type="submission" date="2021-01" db="EMBL/GenBank/DDBJ databases">
        <authorList>
            <consortium name="Genoscope - CEA"/>
            <person name="William W."/>
        </authorList>
    </citation>
    <scope>NUCLEOTIDE SEQUENCE</scope>
</reference>
<sequence>MDQKALSYKQPSSLSQNLQTAANSSQNRSPQLFIQIMTRIIDQKYIPKEIRDQLQQKINFYSQTYDLNEDIKYVQGQLQQLSYIQNQYKNYESSPIFQLIWFQIQSQD</sequence>
<dbReference type="AlphaFoldDB" id="A0A8S1JUK6"/>
<proteinExistence type="predicted"/>